<dbReference type="PROSITE" id="PS51257">
    <property type="entry name" value="PROKAR_LIPOPROTEIN"/>
    <property type="match status" value="1"/>
</dbReference>
<keyword evidence="3" id="KW-1185">Reference proteome</keyword>
<sequence length="521" mass="58797">MLKSTNKTIAVLLSSILATGTLAACSITKEPDNKAAGDNKEAATTITIKWMRAENPAQPIIKDSAVIKQLEVKTGVKIDLEAVPGSNFDDKKKTLFATNNIPDVMKVSQTDVSNFADTGILLPLNDYIDKYAPNFKKIMETTPEIKKLMINGKLYGFPYLHRWQIDYGQLPMIRVDLLEKNNIKPPATFDEMYQVLKKLKEIYPDSYPMTTRNGAKNLLEILSFSFGGGYNIYYDPQKKKYQFGALTPEFKDTLEYLHKLYKDQLLDPDYAVNTAQTWQEKLSSGKSFYFHDNITFATNFTKSLQSKEPQANFDLLPVLSTAKGVKRNLMYPSGHLTDVQVISAKTKDPVAIVKLMDYMYSEEGADLTNFGIEGQHYTKKGSEFVINDSFLNQFKDKQDPFRAMQSTIGTGFLSLALLADDRPQAVVSPPELLKWDKTVKAAQVRGELFAPPLDPQFTETEREKLKKLRSQVDTLLEQSVNKFIMDDGAFNEYDSFIQQLKDKGAIEIEGIYNDANSRVGK</sequence>
<dbReference type="Gene3D" id="3.40.190.10">
    <property type="entry name" value="Periplasmic binding protein-like II"/>
    <property type="match status" value="2"/>
</dbReference>
<dbReference type="PANTHER" id="PTHR43649:SF12">
    <property type="entry name" value="DIACETYLCHITOBIOSE BINDING PROTEIN DASA"/>
    <property type="match status" value="1"/>
</dbReference>
<dbReference type="RefSeq" id="WP_166152799.1">
    <property type="nucleotide sequence ID" value="NZ_JAAOIW010000008.1"/>
</dbReference>
<proteinExistence type="predicted"/>
<dbReference type="EMBL" id="JAAOIW010000008">
    <property type="protein sequence ID" value="NHN32517.1"/>
    <property type="molecule type" value="Genomic_DNA"/>
</dbReference>
<feature type="chain" id="PRO_5047150406" evidence="1">
    <location>
        <begin position="24"/>
        <end position="521"/>
    </location>
</feature>
<evidence type="ECO:0000313" key="2">
    <source>
        <dbReference type="EMBL" id="NHN32517.1"/>
    </source>
</evidence>
<dbReference type="PANTHER" id="PTHR43649">
    <property type="entry name" value="ARABINOSE-BINDING PROTEIN-RELATED"/>
    <property type="match status" value="1"/>
</dbReference>
<dbReference type="SUPFAM" id="SSF53850">
    <property type="entry name" value="Periplasmic binding protein-like II"/>
    <property type="match status" value="1"/>
</dbReference>
<feature type="signal peptide" evidence="1">
    <location>
        <begin position="1"/>
        <end position="23"/>
    </location>
</feature>
<dbReference type="InterPro" id="IPR006059">
    <property type="entry name" value="SBP"/>
</dbReference>
<dbReference type="Proteomes" id="UP001165962">
    <property type="component" value="Unassembled WGS sequence"/>
</dbReference>
<accession>A0ABX0JCC1</accession>
<protein>
    <submittedName>
        <fullName evidence="2">Extracellular solute-binding protein</fullName>
    </submittedName>
</protein>
<evidence type="ECO:0000256" key="1">
    <source>
        <dbReference type="SAM" id="SignalP"/>
    </source>
</evidence>
<name>A0ABX0JCC1_9BACL</name>
<reference evidence="2" key="1">
    <citation type="submission" date="2020-03" db="EMBL/GenBank/DDBJ databases">
        <title>Draft sequencing of Paenibacilllus sp. S3N08.</title>
        <authorList>
            <person name="Kim D.-U."/>
        </authorList>
    </citation>
    <scope>NUCLEOTIDE SEQUENCE</scope>
    <source>
        <strain evidence="2">S3N08</strain>
    </source>
</reference>
<comment type="caution">
    <text evidence="2">The sequence shown here is derived from an EMBL/GenBank/DDBJ whole genome shotgun (WGS) entry which is preliminary data.</text>
</comment>
<dbReference type="InterPro" id="IPR050490">
    <property type="entry name" value="Bact_solute-bd_prot1"/>
</dbReference>
<dbReference type="Pfam" id="PF01547">
    <property type="entry name" value="SBP_bac_1"/>
    <property type="match status" value="1"/>
</dbReference>
<organism evidence="2 3">
    <name type="scientific">Paenibacillus agricola</name>
    <dbReference type="NCBI Taxonomy" id="2716264"/>
    <lineage>
        <taxon>Bacteria</taxon>
        <taxon>Bacillati</taxon>
        <taxon>Bacillota</taxon>
        <taxon>Bacilli</taxon>
        <taxon>Bacillales</taxon>
        <taxon>Paenibacillaceae</taxon>
        <taxon>Paenibacillus</taxon>
    </lineage>
</organism>
<keyword evidence="1" id="KW-0732">Signal</keyword>
<gene>
    <name evidence="2" type="ORF">G9U52_21990</name>
</gene>
<evidence type="ECO:0000313" key="3">
    <source>
        <dbReference type="Proteomes" id="UP001165962"/>
    </source>
</evidence>